<name>A0AB34KFF3_9PEZI</name>
<keyword evidence="4" id="KW-1185">Reference proteome</keyword>
<gene>
    <name evidence="3" type="ORF">WHR41_08330</name>
</gene>
<dbReference type="GO" id="GO:0000294">
    <property type="term" value="P:nuclear-transcribed mRNA catabolic process, RNase MRP-dependent"/>
    <property type="evidence" value="ECO:0007669"/>
    <property type="project" value="TreeGrafter"/>
</dbReference>
<dbReference type="PANTHER" id="PTHR37792:SF1">
    <property type="entry name" value="RIBONUCLEASE MRP PROTEIN SUBUNIT RMP1"/>
    <property type="match status" value="1"/>
</dbReference>
<feature type="domain" description="RNase MRP protein 1 RNA binding" evidence="2">
    <location>
        <begin position="27"/>
        <end position="129"/>
    </location>
</feature>
<sequence>MAPKTPTLQNRTPSPEEVAQLTHLSSLLHLLHHRNKNQHRRSIWYRHFSLFRRHLAALLADYTTLTTVPATNLERTRLKALTPTLQARITQRLELWKNVLVARWMRAFSQVVADGRFSVLGLVMLGVLGGVCKVVGVAEGLEAEGQEEVERVLEEFGREVWGPGGGDEGEVVARADDDGEVVARVDEGEAVARDDEHDVSIELGEDLRARETPEDPLWEHHEPQRKGHDTSALKTFRQPSLSPPPKAAKIKSTSTKKPSADTKAKPAKKKRKKGGDAIDDLFSGL</sequence>
<dbReference type="CDD" id="cd22573">
    <property type="entry name" value="RMP1_RBD"/>
    <property type="match status" value="1"/>
</dbReference>
<feature type="region of interest" description="Disordered" evidence="1">
    <location>
        <begin position="193"/>
        <end position="285"/>
    </location>
</feature>
<comment type="caution">
    <text evidence="3">The sequence shown here is derived from an EMBL/GenBank/DDBJ whole genome shotgun (WGS) entry which is preliminary data.</text>
</comment>
<evidence type="ECO:0000313" key="4">
    <source>
        <dbReference type="Proteomes" id="UP000803884"/>
    </source>
</evidence>
<reference evidence="3 4" key="1">
    <citation type="journal article" date="2020" name="Microbiol. Resour. Announc.">
        <title>Draft Genome Sequence of a Cladosporium Species Isolated from the Mesophotic Ascidian Didemnum maculosum.</title>
        <authorList>
            <person name="Gioti A."/>
            <person name="Siaperas R."/>
            <person name="Nikolaivits E."/>
            <person name="Le Goff G."/>
            <person name="Ouazzani J."/>
            <person name="Kotoulas G."/>
            <person name="Topakas E."/>
        </authorList>
    </citation>
    <scope>NUCLEOTIDE SEQUENCE [LARGE SCALE GENOMIC DNA]</scope>
    <source>
        <strain evidence="3 4">TM138-S3</strain>
    </source>
</reference>
<evidence type="ECO:0000256" key="1">
    <source>
        <dbReference type="SAM" id="MobiDB-lite"/>
    </source>
</evidence>
<dbReference type="GO" id="GO:0000172">
    <property type="term" value="C:ribonuclease MRP complex"/>
    <property type="evidence" value="ECO:0007669"/>
    <property type="project" value="InterPro"/>
</dbReference>
<dbReference type="RefSeq" id="XP_069225904.1">
    <property type="nucleotide sequence ID" value="XM_069376934.1"/>
</dbReference>
<accession>A0AB34KFF3</accession>
<dbReference type="EMBL" id="JAAQHG020000044">
    <property type="protein sequence ID" value="KAL1582797.1"/>
    <property type="molecule type" value="Genomic_DNA"/>
</dbReference>
<proteinExistence type="predicted"/>
<dbReference type="GO" id="GO:0042134">
    <property type="term" value="F:rRNA primary transcript binding"/>
    <property type="evidence" value="ECO:0007669"/>
    <property type="project" value="InterPro"/>
</dbReference>
<organism evidence="3 4">
    <name type="scientific">Cladosporium halotolerans</name>
    <dbReference type="NCBI Taxonomy" id="1052096"/>
    <lineage>
        <taxon>Eukaryota</taxon>
        <taxon>Fungi</taxon>
        <taxon>Dikarya</taxon>
        <taxon>Ascomycota</taxon>
        <taxon>Pezizomycotina</taxon>
        <taxon>Dothideomycetes</taxon>
        <taxon>Dothideomycetidae</taxon>
        <taxon>Cladosporiales</taxon>
        <taxon>Cladosporiaceae</taxon>
        <taxon>Cladosporium</taxon>
    </lineage>
</organism>
<dbReference type="Proteomes" id="UP000803884">
    <property type="component" value="Unassembled WGS sequence"/>
</dbReference>
<dbReference type="InterPro" id="IPR047204">
    <property type="entry name" value="RMP1_RBD"/>
</dbReference>
<feature type="compositionally biased region" description="Basic and acidic residues" evidence="1">
    <location>
        <begin position="193"/>
        <end position="231"/>
    </location>
</feature>
<dbReference type="PANTHER" id="PTHR37792">
    <property type="entry name" value="RIBONUCLEASE MRP PROTEIN SUBUNIT RMP1"/>
    <property type="match status" value="1"/>
</dbReference>
<dbReference type="GeneID" id="96009772"/>
<dbReference type="Pfam" id="PF20945">
    <property type="entry name" value="RMP1"/>
    <property type="match status" value="1"/>
</dbReference>
<protein>
    <recommendedName>
        <fullName evidence="2">RNase MRP protein 1 RNA binding domain-containing protein</fullName>
    </recommendedName>
</protein>
<evidence type="ECO:0000259" key="2">
    <source>
        <dbReference type="Pfam" id="PF20945"/>
    </source>
</evidence>
<dbReference type="InterPro" id="IPR047205">
    <property type="entry name" value="RMP1"/>
</dbReference>
<dbReference type="GO" id="GO:0000466">
    <property type="term" value="P:maturation of 5.8S rRNA from tricistronic rRNA transcript (SSU-rRNA, 5.8S rRNA, LSU-rRNA)"/>
    <property type="evidence" value="ECO:0007669"/>
    <property type="project" value="TreeGrafter"/>
</dbReference>
<dbReference type="AlphaFoldDB" id="A0AB34KFF3"/>
<evidence type="ECO:0000313" key="3">
    <source>
        <dbReference type="EMBL" id="KAL1582797.1"/>
    </source>
</evidence>